<name>A0A6A5U5L9_9PLEO</name>
<gene>
    <name evidence="2" type="ORF">CC80DRAFT_584802</name>
</gene>
<sequence>MNVCDWDKNAENYLRRMVTHCGAAVPSAFPTEIFEVSWALTTLIPRVISFDDIHSFIKYFSDHLQSGNGTLGFTKAILADAGDTSRALLSQAVLQFSPDVQPLLQHFFTGTHFRSYELEGSPSFTVNCNVLLALLECPEAYGQAKVIEQTLYFLLEAWENGATVDKWNLDRGYPLMLFSDCLLRLLQKMEAQVVTFPEPTFTRERLIVVLWQILSRVLESQLPEGSWGHSPECTSYSVIAVAQYLQLPWSSEIRSALLVAANAGQNYISNGEGEDDQKIDHVWVEKVSYGSALVRKSYLLCALHAPQEQRLWSPDTTKLFTVVTATETKNMSKLLAKTPLLQANPISAFGLMLLESSHYARHLRVERNMIVAESELPKANDKYVDFIPVFWVSCNSIRGHPLSPSIIWQMCLLSQFVYQMDAYMEAKVSQASAHAIESIKARLVAVCQNTTLSRKPKRASECGEVHDTSIPTGEEEALEKMCDVLEAYTKWVLERPSVLQSPLTIQAQLAGELLDLFLAHISHIVDNLTLRNVQDYPGGAMDNTPSSLGAPYFNWVTTIGANDTSCPFASLFFSCLISKPEMNCFSTSPQARYLFQSVSRHLAIMCRQYNDYGSAERDFEENKLNSLDFPEFGRPQENNACVAFDTASKSVGLNST</sequence>
<evidence type="ECO:0000256" key="1">
    <source>
        <dbReference type="ARBA" id="ARBA00006333"/>
    </source>
</evidence>
<accession>A0A6A5U5L9</accession>
<evidence type="ECO:0000313" key="2">
    <source>
        <dbReference type="EMBL" id="KAF1959978.1"/>
    </source>
</evidence>
<dbReference type="GO" id="GO:0010333">
    <property type="term" value="F:terpene synthase activity"/>
    <property type="evidence" value="ECO:0007669"/>
    <property type="project" value="InterPro"/>
</dbReference>
<dbReference type="EMBL" id="ML976984">
    <property type="protein sequence ID" value="KAF1959978.1"/>
    <property type="molecule type" value="Genomic_DNA"/>
</dbReference>
<dbReference type="GO" id="GO:0016102">
    <property type="term" value="P:diterpenoid biosynthetic process"/>
    <property type="evidence" value="ECO:0007669"/>
    <property type="project" value="TreeGrafter"/>
</dbReference>
<dbReference type="GO" id="GO:0000287">
    <property type="term" value="F:magnesium ion binding"/>
    <property type="evidence" value="ECO:0007669"/>
    <property type="project" value="TreeGrafter"/>
</dbReference>
<evidence type="ECO:0000313" key="3">
    <source>
        <dbReference type="Proteomes" id="UP000800035"/>
    </source>
</evidence>
<comment type="similarity">
    <text evidence="1">Belongs to the terpene synthase family.</text>
</comment>
<dbReference type="PANTHER" id="PTHR31739:SF25">
    <property type="entry name" value="(E,E)-GERANYLLINALOOL SYNTHASE"/>
    <property type="match status" value="1"/>
</dbReference>
<keyword evidence="3" id="KW-1185">Reference proteome</keyword>
<protein>
    <recommendedName>
        <fullName evidence="4">Ent-kaurene synthase</fullName>
    </recommendedName>
</protein>
<proteinExistence type="inferred from homology"/>
<dbReference type="InterPro" id="IPR050148">
    <property type="entry name" value="Terpene_synthase-like"/>
</dbReference>
<organism evidence="2 3">
    <name type="scientific">Byssothecium circinans</name>
    <dbReference type="NCBI Taxonomy" id="147558"/>
    <lineage>
        <taxon>Eukaryota</taxon>
        <taxon>Fungi</taxon>
        <taxon>Dikarya</taxon>
        <taxon>Ascomycota</taxon>
        <taxon>Pezizomycotina</taxon>
        <taxon>Dothideomycetes</taxon>
        <taxon>Pleosporomycetidae</taxon>
        <taxon>Pleosporales</taxon>
        <taxon>Massarineae</taxon>
        <taxon>Massarinaceae</taxon>
        <taxon>Byssothecium</taxon>
    </lineage>
</organism>
<reference evidence="2" key="1">
    <citation type="journal article" date="2020" name="Stud. Mycol.">
        <title>101 Dothideomycetes genomes: a test case for predicting lifestyles and emergence of pathogens.</title>
        <authorList>
            <person name="Haridas S."/>
            <person name="Albert R."/>
            <person name="Binder M."/>
            <person name="Bloem J."/>
            <person name="Labutti K."/>
            <person name="Salamov A."/>
            <person name="Andreopoulos B."/>
            <person name="Baker S."/>
            <person name="Barry K."/>
            <person name="Bills G."/>
            <person name="Bluhm B."/>
            <person name="Cannon C."/>
            <person name="Castanera R."/>
            <person name="Culley D."/>
            <person name="Daum C."/>
            <person name="Ezra D."/>
            <person name="Gonzalez J."/>
            <person name="Henrissat B."/>
            <person name="Kuo A."/>
            <person name="Liang C."/>
            <person name="Lipzen A."/>
            <person name="Lutzoni F."/>
            <person name="Magnuson J."/>
            <person name="Mondo S."/>
            <person name="Nolan M."/>
            <person name="Ohm R."/>
            <person name="Pangilinan J."/>
            <person name="Park H.-J."/>
            <person name="Ramirez L."/>
            <person name="Alfaro M."/>
            <person name="Sun H."/>
            <person name="Tritt A."/>
            <person name="Yoshinaga Y."/>
            <person name="Zwiers L.-H."/>
            <person name="Turgeon B."/>
            <person name="Goodwin S."/>
            <person name="Spatafora J."/>
            <person name="Crous P."/>
            <person name="Grigoriev I."/>
        </authorList>
    </citation>
    <scope>NUCLEOTIDE SEQUENCE</scope>
    <source>
        <strain evidence="2">CBS 675.92</strain>
    </source>
</reference>
<dbReference type="AlphaFoldDB" id="A0A6A5U5L9"/>
<dbReference type="PANTHER" id="PTHR31739">
    <property type="entry name" value="ENT-COPALYL DIPHOSPHATE SYNTHASE, CHLOROPLASTIC"/>
    <property type="match status" value="1"/>
</dbReference>
<evidence type="ECO:0008006" key="4">
    <source>
        <dbReference type="Google" id="ProtNLM"/>
    </source>
</evidence>
<dbReference type="OrthoDB" id="2343925at2759"/>
<dbReference type="Proteomes" id="UP000800035">
    <property type="component" value="Unassembled WGS sequence"/>
</dbReference>